<gene>
    <name evidence="4" type="ORF">IAC04_04315</name>
</gene>
<accession>A0A9D2GQR2</accession>
<dbReference type="PANTHER" id="PTHR37299">
    <property type="entry name" value="TRANSCRIPTIONAL REGULATOR-RELATED"/>
    <property type="match status" value="1"/>
</dbReference>
<sequence>MRLTCIIIDDEPLAVELLEGYVNKTPFLKLQGSYYSASSAFEAIKRSPVDLVFCDIQMPELSGMELARMLPERTKVVMTTAFSSYAVEGFRVNALDYLLKPISYNDFLEATDKALKWFEATCSSDVSAIFVKTEYRIMRIELNDILYIEGLKDYVRIHLCGKTEPVLTLMSMKALEESLPSDRFIRIHRSFIIQPSKMSYIERGRVVFDKKHIPVSDSYRQAFLDFLSTHSIFRG</sequence>
<evidence type="ECO:0000313" key="4">
    <source>
        <dbReference type="EMBL" id="HIZ85695.1"/>
    </source>
</evidence>
<dbReference type="FunFam" id="2.40.50.1020:FF:000004">
    <property type="entry name" value="DNA-binding response regulator"/>
    <property type="match status" value="1"/>
</dbReference>
<dbReference type="SMART" id="SM00850">
    <property type="entry name" value="LytTR"/>
    <property type="match status" value="1"/>
</dbReference>
<dbReference type="PROSITE" id="PS50110">
    <property type="entry name" value="RESPONSE_REGULATORY"/>
    <property type="match status" value="1"/>
</dbReference>
<dbReference type="Pfam" id="PF04397">
    <property type="entry name" value="LytTR"/>
    <property type="match status" value="1"/>
</dbReference>
<dbReference type="InterPro" id="IPR046947">
    <property type="entry name" value="LytR-like"/>
</dbReference>
<name>A0A9D2GQR2_9BACT</name>
<protein>
    <submittedName>
        <fullName evidence="4">LytTR family DNA-binding domain-containing protein</fullName>
    </submittedName>
</protein>
<keyword evidence="4" id="KW-0238">DNA-binding</keyword>
<dbReference type="PROSITE" id="PS50930">
    <property type="entry name" value="HTH_LYTTR"/>
    <property type="match status" value="1"/>
</dbReference>
<evidence type="ECO:0000259" key="3">
    <source>
        <dbReference type="PROSITE" id="PS50930"/>
    </source>
</evidence>
<dbReference type="Gene3D" id="3.40.50.2300">
    <property type="match status" value="1"/>
</dbReference>
<dbReference type="SUPFAM" id="SSF52172">
    <property type="entry name" value="CheY-like"/>
    <property type="match status" value="1"/>
</dbReference>
<evidence type="ECO:0000256" key="1">
    <source>
        <dbReference type="PROSITE-ProRule" id="PRU00169"/>
    </source>
</evidence>
<dbReference type="PANTHER" id="PTHR37299:SF1">
    <property type="entry name" value="STAGE 0 SPORULATION PROTEIN A HOMOLOG"/>
    <property type="match status" value="1"/>
</dbReference>
<dbReference type="InterPro" id="IPR007492">
    <property type="entry name" value="LytTR_DNA-bd_dom"/>
</dbReference>
<dbReference type="Gene3D" id="2.40.50.1020">
    <property type="entry name" value="LytTr DNA-binding domain"/>
    <property type="match status" value="1"/>
</dbReference>
<dbReference type="InterPro" id="IPR001789">
    <property type="entry name" value="Sig_transdc_resp-reg_receiver"/>
</dbReference>
<dbReference type="Proteomes" id="UP000824115">
    <property type="component" value="Unassembled WGS sequence"/>
</dbReference>
<evidence type="ECO:0000259" key="2">
    <source>
        <dbReference type="PROSITE" id="PS50110"/>
    </source>
</evidence>
<dbReference type="GO" id="GO:0003677">
    <property type="term" value="F:DNA binding"/>
    <property type="evidence" value="ECO:0007669"/>
    <property type="project" value="UniProtKB-KW"/>
</dbReference>
<reference evidence="4" key="1">
    <citation type="journal article" date="2021" name="PeerJ">
        <title>Extensive microbial diversity within the chicken gut microbiome revealed by metagenomics and culture.</title>
        <authorList>
            <person name="Gilroy R."/>
            <person name="Ravi A."/>
            <person name="Getino M."/>
            <person name="Pursley I."/>
            <person name="Horton D.L."/>
            <person name="Alikhan N.F."/>
            <person name="Baker D."/>
            <person name="Gharbi K."/>
            <person name="Hall N."/>
            <person name="Watson M."/>
            <person name="Adriaenssens E.M."/>
            <person name="Foster-Nyarko E."/>
            <person name="Jarju S."/>
            <person name="Secka A."/>
            <person name="Antonio M."/>
            <person name="Oren A."/>
            <person name="Chaudhuri R.R."/>
            <person name="La Ragione R."/>
            <person name="Hildebrand F."/>
            <person name="Pallen M.J."/>
        </authorList>
    </citation>
    <scope>NUCLEOTIDE SEQUENCE</scope>
    <source>
        <strain evidence="4">Gambia16-554</strain>
    </source>
</reference>
<dbReference type="InterPro" id="IPR011006">
    <property type="entry name" value="CheY-like_superfamily"/>
</dbReference>
<evidence type="ECO:0000313" key="5">
    <source>
        <dbReference type="Proteomes" id="UP000824115"/>
    </source>
</evidence>
<dbReference type="AlphaFoldDB" id="A0A9D2GQR2"/>
<feature type="domain" description="HTH LytTR-type" evidence="3">
    <location>
        <begin position="129"/>
        <end position="229"/>
    </location>
</feature>
<reference evidence="4" key="2">
    <citation type="submission" date="2021-04" db="EMBL/GenBank/DDBJ databases">
        <authorList>
            <person name="Gilroy R."/>
        </authorList>
    </citation>
    <scope>NUCLEOTIDE SEQUENCE</scope>
    <source>
        <strain evidence="4">Gambia16-554</strain>
    </source>
</reference>
<proteinExistence type="predicted"/>
<comment type="caution">
    <text evidence="4">The sequence shown here is derived from an EMBL/GenBank/DDBJ whole genome shotgun (WGS) entry which is preliminary data.</text>
</comment>
<dbReference type="GO" id="GO:0000156">
    <property type="term" value="F:phosphorelay response regulator activity"/>
    <property type="evidence" value="ECO:0007669"/>
    <property type="project" value="InterPro"/>
</dbReference>
<feature type="modified residue" description="4-aspartylphosphate" evidence="1">
    <location>
        <position position="55"/>
    </location>
</feature>
<dbReference type="SMART" id="SM00448">
    <property type="entry name" value="REC"/>
    <property type="match status" value="1"/>
</dbReference>
<organism evidence="4 5">
    <name type="scientific">Candidatus Coprenecus stercoravium</name>
    <dbReference type="NCBI Taxonomy" id="2840735"/>
    <lineage>
        <taxon>Bacteria</taxon>
        <taxon>Pseudomonadati</taxon>
        <taxon>Bacteroidota</taxon>
        <taxon>Bacteroidia</taxon>
        <taxon>Bacteroidales</taxon>
        <taxon>Rikenellaceae</taxon>
        <taxon>Rikenellaceae incertae sedis</taxon>
        <taxon>Candidatus Coprenecus</taxon>
    </lineage>
</organism>
<dbReference type="Pfam" id="PF00072">
    <property type="entry name" value="Response_reg"/>
    <property type="match status" value="1"/>
</dbReference>
<feature type="domain" description="Response regulatory" evidence="2">
    <location>
        <begin position="4"/>
        <end position="115"/>
    </location>
</feature>
<keyword evidence="1" id="KW-0597">Phosphoprotein</keyword>
<dbReference type="EMBL" id="DXAW01000082">
    <property type="protein sequence ID" value="HIZ85695.1"/>
    <property type="molecule type" value="Genomic_DNA"/>
</dbReference>